<organism evidence="6 7">
    <name type="scientific">Durusdinium trenchii</name>
    <dbReference type="NCBI Taxonomy" id="1381693"/>
    <lineage>
        <taxon>Eukaryota</taxon>
        <taxon>Sar</taxon>
        <taxon>Alveolata</taxon>
        <taxon>Dinophyceae</taxon>
        <taxon>Suessiales</taxon>
        <taxon>Symbiodiniaceae</taxon>
        <taxon>Durusdinium</taxon>
    </lineage>
</organism>
<evidence type="ECO:0000313" key="6">
    <source>
        <dbReference type="EMBL" id="CAK9017680.1"/>
    </source>
</evidence>
<dbReference type="PANTHER" id="PTHR13408">
    <property type="entry name" value="DNA-DIRECTED RNA POLYMERASE III"/>
    <property type="match status" value="1"/>
</dbReference>
<feature type="region of interest" description="Disordered" evidence="5">
    <location>
        <begin position="190"/>
        <end position="215"/>
    </location>
</feature>
<feature type="compositionally biased region" description="Basic and acidic residues" evidence="5">
    <location>
        <begin position="198"/>
        <end position="211"/>
    </location>
</feature>
<evidence type="ECO:0000313" key="7">
    <source>
        <dbReference type="Proteomes" id="UP001642464"/>
    </source>
</evidence>
<keyword evidence="7" id="KW-1185">Reference proteome</keyword>
<comment type="subcellular location">
    <subcellularLocation>
        <location evidence="1">Nucleus</location>
    </subcellularLocation>
</comment>
<evidence type="ECO:0000256" key="5">
    <source>
        <dbReference type="SAM" id="MobiDB-lite"/>
    </source>
</evidence>
<gene>
    <name evidence="6" type="ORF">SCF082_LOCUS13742</name>
</gene>
<sequence>MDLAFSQRMTVVDGQVMEHYTPISLPYFTVEEEGAGTSDGAAQAKTRPKLVHIDEANSKAAKKLVGSHEELLEDSYFLMQLPCVLPEMRNPDDEVFREQEDALSAGSGSTITRLPDGKLGKLRIYKSGKVRMEIGGVSFCVDQGCETFFQQDLALVCPLAGEFFNLGHINTRMVLTPDLDSILKDLPEQMPVDEDLPEAPKVHRTSERKDPQVPPLAQAKAVKAVKLWNDIKDFQAALADLRCGWRQSALEPETSCCMEALVRATFACWPLRKMSLLRLRIHPSAELSGLGALKAEGGKVYQALHRAAHQIAELRAEHRCLVEDLNRGEICSLPAQNALYIPLQLSSASSSANMSLVAAVGRR</sequence>
<dbReference type="GO" id="GO:0000428">
    <property type="term" value="C:DNA-directed RNA polymerase complex"/>
    <property type="evidence" value="ECO:0007669"/>
    <property type="project" value="UniProtKB-KW"/>
</dbReference>
<dbReference type="EMBL" id="CAXAMM010008557">
    <property type="protein sequence ID" value="CAK9017680.1"/>
    <property type="molecule type" value="Genomic_DNA"/>
</dbReference>
<name>A0ABP0JT91_9DINO</name>
<keyword evidence="3" id="KW-0804">Transcription</keyword>
<keyword evidence="4" id="KW-0539">Nucleus</keyword>
<dbReference type="Proteomes" id="UP001642464">
    <property type="component" value="Unassembled WGS sequence"/>
</dbReference>
<evidence type="ECO:0000256" key="1">
    <source>
        <dbReference type="ARBA" id="ARBA00004123"/>
    </source>
</evidence>
<evidence type="ECO:0000256" key="3">
    <source>
        <dbReference type="ARBA" id="ARBA00023163"/>
    </source>
</evidence>
<evidence type="ECO:0000256" key="4">
    <source>
        <dbReference type="ARBA" id="ARBA00023242"/>
    </source>
</evidence>
<keyword evidence="2 6" id="KW-0240">DNA-directed RNA polymerase</keyword>
<accession>A0ABP0JT91</accession>
<dbReference type="PANTHER" id="PTHR13408:SF0">
    <property type="entry name" value="DNA-DIRECTED RNA POLYMERASE III SUBUNIT RPC4"/>
    <property type="match status" value="1"/>
</dbReference>
<dbReference type="Pfam" id="PF05132">
    <property type="entry name" value="RNA_pol_Rpc4"/>
    <property type="match status" value="1"/>
</dbReference>
<reference evidence="6 7" key="1">
    <citation type="submission" date="2024-02" db="EMBL/GenBank/DDBJ databases">
        <authorList>
            <person name="Chen Y."/>
            <person name="Shah S."/>
            <person name="Dougan E. K."/>
            <person name="Thang M."/>
            <person name="Chan C."/>
        </authorList>
    </citation>
    <scope>NUCLEOTIDE SEQUENCE [LARGE SCALE GENOMIC DNA]</scope>
</reference>
<comment type="caution">
    <text evidence="6">The sequence shown here is derived from an EMBL/GenBank/DDBJ whole genome shotgun (WGS) entry which is preliminary data.</text>
</comment>
<evidence type="ECO:0000256" key="2">
    <source>
        <dbReference type="ARBA" id="ARBA00022478"/>
    </source>
</evidence>
<protein>
    <submittedName>
        <fullName evidence="6">DNA-directed RNA polymerase III subunit rpc4 (RNA polymerase III subunit C4) (RNA polymerase III subunit C53)</fullName>
    </submittedName>
</protein>
<proteinExistence type="predicted"/>
<dbReference type="InterPro" id="IPR007811">
    <property type="entry name" value="RPC4"/>
</dbReference>